<proteinExistence type="inferred from homology"/>
<dbReference type="EMBL" id="JAODUO010001954">
    <property type="protein sequence ID" value="KAK2156614.1"/>
    <property type="molecule type" value="Genomic_DNA"/>
</dbReference>
<feature type="domain" description="PCI" evidence="3">
    <location>
        <begin position="110"/>
        <end position="148"/>
    </location>
</feature>
<evidence type="ECO:0000256" key="2">
    <source>
        <dbReference type="ARBA" id="ARBA00033214"/>
    </source>
</evidence>
<dbReference type="Proteomes" id="UP001209878">
    <property type="component" value="Unassembled WGS sequence"/>
</dbReference>
<dbReference type="Gene3D" id="1.10.10.10">
    <property type="entry name" value="Winged helix-like DNA-binding domain superfamily/Winged helix DNA-binding domain"/>
    <property type="match status" value="1"/>
</dbReference>
<evidence type="ECO:0000259" key="3">
    <source>
        <dbReference type="Pfam" id="PF01399"/>
    </source>
</evidence>
<dbReference type="FunFam" id="1.10.10.10:FF:000146">
    <property type="entry name" value="PCI domain-containing protein 2 homolog"/>
    <property type="match status" value="1"/>
</dbReference>
<evidence type="ECO:0000313" key="4">
    <source>
        <dbReference type="EMBL" id="KAK2156614.1"/>
    </source>
</evidence>
<gene>
    <name evidence="4" type="ORF">NP493_1954g00015</name>
</gene>
<organism evidence="4 5">
    <name type="scientific">Ridgeia piscesae</name>
    <name type="common">Tubeworm</name>
    <dbReference type="NCBI Taxonomy" id="27915"/>
    <lineage>
        <taxon>Eukaryota</taxon>
        <taxon>Metazoa</taxon>
        <taxon>Spiralia</taxon>
        <taxon>Lophotrochozoa</taxon>
        <taxon>Annelida</taxon>
        <taxon>Polychaeta</taxon>
        <taxon>Sedentaria</taxon>
        <taxon>Canalipalpata</taxon>
        <taxon>Sabellida</taxon>
        <taxon>Siboglinidae</taxon>
        <taxon>Ridgeia</taxon>
    </lineage>
</organism>
<dbReference type="Pfam" id="PF01399">
    <property type="entry name" value="PCI"/>
    <property type="match status" value="1"/>
</dbReference>
<dbReference type="GO" id="GO:0016973">
    <property type="term" value="P:poly(A)+ mRNA export from nucleus"/>
    <property type="evidence" value="ECO:0007669"/>
    <property type="project" value="TreeGrafter"/>
</dbReference>
<dbReference type="GO" id="GO:0000973">
    <property type="term" value="P:post-transcriptional tethering of RNA polymerase II gene DNA at nuclear periphery"/>
    <property type="evidence" value="ECO:0007669"/>
    <property type="project" value="TreeGrafter"/>
</dbReference>
<dbReference type="GO" id="GO:0003690">
    <property type="term" value="F:double-stranded DNA binding"/>
    <property type="evidence" value="ECO:0007669"/>
    <property type="project" value="InterPro"/>
</dbReference>
<name>A0AAD9JP31_RIDPI</name>
<dbReference type="PANTHER" id="PTHR12732:SF0">
    <property type="entry name" value="PCI DOMAIN-CONTAINING PROTEIN 2"/>
    <property type="match status" value="1"/>
</dbReference>
<comment type="caution">
    <text evidence="4">The sequence shown here is derived from an EMBL/GenBank/DDBJ whole genome shotgun (WGS) entry which is preliminary data.</text>
</comment>
<dbReference type="GO" id="GO:0070390">
    <property type="term" value="C:transcription export complex 2"/>
    <property type="evidence" value="ECO:0007669"/>
    <property type="project" value="TreeGrafter"/>
</dbReference>
<evidence type="ECO:0000313" key="5">
    <source>
        <dbReference type="Proteomes" id="UP001209878"/>
    </source>
</evidence>
<keyword evidence="5" id="KW-1185">Reference proteome</keyword>
<protein>
    <recommendedName>
        <fullName evidence="2">CSN12-like protein</fullName>
    </recommendedName>
</protein>
<dbReference type="AlphaFoldDB" id="A0AAD9JP31"/>
<evidence type="ECO:0000256" key="1">
    <source>
        <dbReference type="ARBA" id="ARBA00025771"/>
    </source>
</evidence>
<dbReference type="PANTHER" id="PTHR12732">
    <property type="entry name" value="UNCHARACTERIZED PROTEASOME COMPONENT REGION PCI-CONTAINING"/>
    <property type="match status" value="1"/>
</dbReference>
<dbReference type="InterPro" id="IPR000717">
    <property type="entry name" value="PCI_dom"/>
</dbReference>
<dbReference type="GO" id="GO:0006368">
    <property type="term" value="P:transcription elongation by RNA polymerase II"/>
    <property type="evidence" value="ECO:0007669"/>
    <property type="project" value="TreeGrafter"/>
</dbReference>
<sequence>MLLVSAPSVTGVYFRSRRYWSVHQVSLVFTSGLDATGQCTKCHWCLLPVKTLLISAPSVTSVYFRSRCYCKGNLLQLNEALRQNEEFFVKCGIYLILEKLKIITYRNLFKKEMEVDDDEVECLLANLIFENKIKGYISHQHRKLVVSKQNAFPPISSLSL</sequence>
<comment type="similarity">
    <text evidence="1">Belongs to the CSN12 family.</text>
</comment>
<accession>A0AAD9JP31</accession>
<dbReference type="InterPro" id="IPR036388">
    <property type="entry name" value="WH-like_DNA-bd_sf"/>
</dbReference>
<dbReference type="GO" id="GO:0003723">
    <property type="term" value="F:RNA binding"/>
    <property type="evidence" value="ECO:0007669"/>
    <property type="project" value="InterPro"/>
</dbReference>
<reference evidence="4" key="1">
    <citation type="journal article" date="2023" name="Mol. Biol. Evol.">
        <title>Third-Generation Sequencing Reveals the Adaptive Role of the Epigenome in Three Deep-Sea Polychaetes.</title>
        <authorList>
            <person name="Perez M."/>
            <person name="Aroh O."/>
            <person name="Sun Y."/>
            <person name="Lan Y."/>
            <person name="Juniper S.K."/>
            <person name="Young C.R."/>
            <person name="Angers B."/>
            <person name="Qian P.Y."/>
        </authorList>
    </citation>
    <scope>NUCLEOTIDE SEQUENCE</scope>
    <source>
        <strain evidence="4">R07B-5</strain>
    </source>
</reference>
<dbReference type="InterPro" id="IPR045114">
    <property type="entry name" value="Csn12-like"/>
</dbReference>